<evidence type="ECO:0000313" key="2">
    <source>
        <dbReference type="Proteomes" id="UP001329430"/>
    </source>
</evidence>
<protein>
    <submittedName>
        <fullName evidence="1">Uncharacterized protein</fullName>
    </submittedName>
</protein>
<dbReference type="AlphaFoldDB" id="A0AAN7ZMP5"/>
<gene>
    <name evidence="1" type="ORF">RI129_003004</name>
</gene>
<keyword evidence="2" id="KW-1185">Reference proteome</keyword>
<name>A0AAN7ZMP5_9COLE</name>
<dbReference type="PANTHER" id="PTHR46409:SF1">
    <property type="entry name" value="HTH PSQ-TYPE DOMAIN-CONTAINING PROTEIN"/>
    <property type="match status" value="1"/>
</dbReference>
<proteinExistence type="predicted"/>
<comment type="caution">
    <text evidence="1">The sequence shown here is derived from an EMBL/GenBank/DDBJ whole genome shotgun (WGS) entry which is preliminary data.</text>
</comment>
<sequence length="142" mass="16689">MLICMLSDSRPHIRELAIRRILNAKKRENSEIIRPFIIPRLNFEADDYTNLIDWQNNDITPPPLLQYFELDELRSIIKETPNKVIEITSYPCHTQAVERCVKLVTEASLSIVGFKKRDGFIKARLDSRKLMPQFESKKDFLQ</sequence>
<accession>A0AAN7ZMP5</accession>
<dbReference type="PANTHER" id="PTHR46409">
    <property type="entry name" value="HTH PSQ-TYPE DOMAIN-CONTAINING PROTEIN"/>
    <property type="match status" value="1"/>
</dbReference>
<evidence type="ECO:0000313" key="1">
    <source>
        <dbReference type="EMBL" id="KAK5648112.1"/>
    </source>
</evidence>
<dbReference type="Proteomes" id="UP001329430">
    <property type="component" value="Chromosome 2"/>
</dbReference>
<dbReference type="EMBL" id="JAVRBK010000002">
    <property type="protein sequence ID" value="KAK5648112.1"/>
    <property type="molecule type" value="Genomic_DNA"/>
</dbReference>
<organism evidence="1 2">
    <name type="scientific">Pyrocoelia pectoralis</name>
    <dbReference type="NCBI Taxonomy" id="417401"/>
    <lineage>
        <taxon>Eukaryota</taxon>
        <taxon>Metazoa</taxon>
        <taxon>Ecdysozoa</taxon>
        <taxon>Arthropoda</taxon>
        <taxon>Hexapoda</taxon>
        <taxon>Insecta</taxon>
        <taxon>Pterygota</taxon>
        <taxon>Neoptera</taxon>
        <taxon>Endopterygota</taxon>
        <taxon>Coleoptera</taxon>
        <taxon>Polyphaga</taxon>
        <taxon>Elateriformia</taxon>
        <taxon>Elateroidea</taxon>
        <taxon>Lampyridae</taxon>
        <taxon>Lampyrinae</taxon>
        <taxon>Pyrocoelia</taxon>
    </lineage>
</organism>
<reference evidence="1 2" key="1">
    <citation type="journal article" date="2024" name="Insects">
        <title>An Improved Chromosome-Level Genome Assembly of the Firefly Pyrocoelia pectoralis.</title>
        <authorList>
            <person name="Fu X."/>
            <person name="Meyer-Rochow V.B."/>
            <person name="Ballantyne L."/>
            <person name="Zhu X."/>
        </authorList>
    </citation>
    <scope>NUCLEOTIDE SEQUENCE [LARGE SCALE GENOMIC DNA]</scope>
    <source>
        <strain evidence="1">XCY_ONT2</strain>
    </source>
</reference>